<keyword evidence="3" id="KW-1185">Reference proteome</keyword>
<dbReference type="AlphaFoldDB" id="A0A9P7GGS0"/>
<comment type="caution">
    <text evidence="2">The sequence shown here is derived from an EMBL/GenBank/DDBJ whole genome shotgun (WGS) entry which is preliminary data.</text>
</comment>
<dbReference type="EMBL" id="JABCKI010000742">
    <property type="protein sequence ID" value="KAG5649733.1"/>
    <property type="molecule type" value="Genomic_DNA"/>
</dbReference>
<feature type="region of interest" description="Disordered" evidence="1">
    <location>
        <begin position="245"/>
        <end position="281"/>
    </location>
</feature>
<sequence>MNRHVLGTVLRDKGLNVQDANSDAESDTVEVTATTDLTVSSKRPRSPTIEDSPQKKRKGKEKATVDPDLSDVSVNPPPPASTASGPHIMALSDALNLNQLGSNEKSRPDINIKFINVDPSIDNLKVAITQDLKISCGVQLLDAMLAKSDLMPSLPPLAQLKDLLTQIETADPANPLFSEDDINTHDVTWNNIGSIDITCRLLAACIKTCKVAWFLCFEKNITASGYVADHYLQTIVENLWKDWKPTEQSEPAPGPANSTTTQAEPSTSDQHVQQLDPATANTSSENASALLSIATNSDAAIRDQLKANNLKTWVVEHGITMTSKKTAPTKEELIIAILNASPSLTPSEDDISTIIENRKNKAKLVASKTTKKP</sequence>
<name>A0A9P7GGS0_9AGAR</name>
<reference evidence="2" key="1">
    <citation type="submission" date="2021-02" db="EMBL/GenBank/DDBJ databases">
        <authorList>
            <person name="Nieuwenhuis M."/>
            <person name="Van De Peppel L.J.J."/>
        </authorList>
    </citation>
    <scope>NUCLEOTIDE SEQUENCE</scope>
    <source>
        <strain evidence="2">D49</strain>
    </source>
</reference>
<proteinExistence type="predicted"/>
<feature type="compositionally biased region" description="Polar residues" evidence="1">
    <location>
        <begin position="256"/>
        <end position="273"/>
    </location>
</feature>
<evidence type="ECO:0000313" key="2">
    <source>
        <dbReference type="EMBL" id="KAG5649733.1"/>
    </source>
</evidence>
<feature type="compositionally biased region" description="Polar residues" evidence="1">
    <location>
        <begin position="29"/>
        <end position="41"/>
    </location>
</feature>
<evidence type="ECO:0000313" key="3">
    <source>
        <dbReference type="Proteomes" id="UP000717328"/>
    </source>
</evidence>
<evidence type="ECO:0000256" key="1">
    <source>
        <dbReference type="SAM" id="MobiDB-lite"/>
    </source>
</evidence>
<organism evidence="2 3">
    <name type="scientific">Sphagnurus paluster</name>
    <dbReference type="NCBI Taxonomy" id="117069"/>
    <lineage>
        <taxon>Eukaryota</taxon>
        <taxon>Fungi</taxon>
        <taxon>Dikarya</taxon>
        <taxon>Basidiomycota</taxon>
        <taxon>Agaricomycotina</taxon>
        <taxon>Agaricomycetes</taxon>
        <taxon>Agaricomycetidae</taxon>
        <taxon>Agaricales</taxon>
        <taxon>Tricholomatineae</taxon>
        <taxon>Lyophyllaceae</taxon>
        <taxon>Sphagnurus</taxon>
    </lineage>
</organism>
<dbReference type="Proteomes" id="UP000717328">
    <property type="component" value="Unassembled WGS sequence"/>
</dbReference>
<accession>A0A9P7GGS0</accession>
<reference evidence="2" key="2">
    <citation type="submission" date="2021-10" db="EMBL/GenBank/DDBJ databases">
        <title>Phylogenomics reveals ancestral predisposition of the termite-cultivated fungus Termitomyces towards a domesticated lifestyle.</title>
        <authorList>
            <person name="Auxier B."/>
            <person name="Grum-Grzhimaylo A."/>
            <person name="Cardenas M.E."/>
            <person name="Lodge J.D."/>
            <person name="Laessoe T."/>
            <person name="Pedersen O."/>
            <person name="Smith M.E."/>
            <person name="Kuyper T.W."/>
            <person name="Franco-Molano E.A."/>
            <person name="Baroni T.J."/>
            <person name="Aanen D.K."/>
        </authorList>
    </citation>
    <scope>NUCLEOTIDE SEQUENCE</scope>
    <source>
        <strain evidence="2">D49</strain>
    </source>
</reference>
<dbReference type="OrthoDB" id="3227833at2759"/>
<protein>
    <submittedName>
        <fullName evidence="2">Uncharacterized protein</fullName>
    </submittedName>
</protein>
<gene>
    <name evidence="2" type="ORF">H0H81_002262</name>
</gene>
<feature type="region of interest" description="Disordered" evidence="1">
    <location>
        <begin position="19"/>
        <end position="86"/>
    </location>
</feature>